<feature type="non-terminal residue" evidence="2">
    <location>
        <position position="122"/>
    </location>
</feature>
<sequence>MSETHAAPSLVTDRIANSDNLESKAIIRIKSNERLSQLDDDSLAQTTVDIQIKHKQGINSDVKRPTQPIIYQTTSKSTNQKHTDDAGDESEDELSDPKQNYDVRRRISKGRLRDFSQSTTQP</sequence>
<accession>A0A8S2S0H2</accession>
<dbReference type="Proteomes" id="UP000676336">
    <property type="component" value="Unassembled WGS sequence"/>
</dbReference>
<dbReference type="AlphaFoldDB" id="A0A8S2S0H2"/>
<organism evidence="2 3">
    <name type="scientific">Rotaria magnacalcarata</name>
    <dbReference type="NCBI Taxonomy" id="392030"/>
    <lineage>
        <taxon>Eukaryota</taxon>
        <taxon>Metazoa</taxon>
        <taxon>Spiralia</taxon>
        <taxon>Gnathifera</taxon>
        <taxon>Rotifera</taxon>
        <taxon>Eurotatoria</taxon>
        <taxon>Bdelloidea</taxon>
        <taxon>Philodinida</taxon>
        <taxon>Philodinidae</taxon>
        <taxon>Rotaria</taxon>
    </lineage>
</organism>
<proteinExistence type="predicted"/>
<evidence type="ECO:0000313" key="2">
    <source>
        <dbReference type="EMBL" id="CAF4178628.1"/>
    </source>
</evidence>
<name>A0A8S2S0H2_9BILA</name>
<dbReference type="EMBL" id="CAJOBI010014770">
    <property type="protein sequence ID" value="CAF4178628.1"/>
    <property type="molecule type" value="Genomic_DNA"/>
</dbReference>
<feature type="compositionally biased region" description="Polar residues" evidence="1">
    <location>
        <begin position="69"/>
        <end position="80"/>
    </location>
</feature>
<evidence type="ECO:0000313" key="3">
    <source>
        <dbReference type="Proteomes" id="UP000676336"/>
    </source>
</evidence>
<comment type="caution">
    <text evidence="2">The sequence shown here is derived from an EMBL/GenBank/DDBJ whole genome shotgun (WGS) entry which is preliminary data.</text>
</comment>
<gene>
    <name evidence="2" type="ORF">SMN809_LOCUS20918</name>
</gene>
<reference evidence="2" key="1">
    <citation type="submission" date="2021-02" db="EMBL/GenBank/DDBJ databases">
        <authorList>
            <person name="Nowell W R."/>
        </authorList>
    </citation>
    <scope>NUCLEOTIDE SEQUENCE</scope>
</reference>
<protein>
    <submittedName>
        <fullName evidence="2">Uncharacterized protein</fullName>
    </submittedName>
</protein>
<feature type="compositionally biased region" description="Basic and acidic residues" evidence="1">
    <location>
        <begin position="95"/>
        <end position="105"/>
    </location>
</feature>
<feature type="region of interest" description="Disordered" evidence="1">
    <location>
        <begin position="54"/>
        <end position="122"/>
    </location>
</feature>
<evidence type="ECO:0000256" key="1">
    <source>
        <dbReference type="SAM" id="MobiDB-lite"/>
    </source>
</evidence>